<dbReference type="Pfam" id="PF14742">
    <property type="entry name" value="GDE_N_bis"/>
    <property type="match status" value="1"/>
</dbReference>
<evidence type="ECO:0000313" key="5">
    <source>
        <dbReference type="Proteomes" id="UP000186309"/>
    </source>
</evidence>
<dbReference type="KEGG" id="pbor:BSF38_00369"/>
<feature type="domain" description="Mannosylglycerate hydrolase MGH1-like glycoside hydrolase" evidence="3">
    <location>
        <begin position="315"/>
        <end position="613"/>
    </location>
</feature>
<dbReference type="GO" id="GO:0005975">
    <property type="term" value="P:carbohydrate metabolic process"/>
    <property type="evidence" value="ECO:0007669"/>
    <property type="project" value="InterPro"/>
</dbReference>
<dbReference type="Proteomes" id="UP000186309">
    <property type="component" value="Chromosome"/>
</dbReference>
<keyword evidence="5" id="KW-1185">Reference proteome</keyword>
<dbReference type="SUPFAM" id="SSF48208">
    <property type="entry name" value="Six-hairpin glycosidases"/>
    <property type="match status" value="1"/>
</dbReference>
<dbReference type="RefSeq" id="WP_076343202.1">
    <property type="nucleotide sequence ID" value="NZ_CP019082.1"/>
</dbReference>
<dbReference type="InterPro" id="IPR012341">
    <property type="entry name" value="6hp_glycosidase-like_sf"/>
</dbReference>
<feature type="region of interest" description="Disordered" evidence="1">
    <location>
        <begin position="1"/>
        <end position="21"/>
    </location>
</feature>
<sequence length="729" mass="79761">MAEHDPTDPAPPSPAGDPHHVLAATGATDDRTRVLKHNDAFAVFDHLGNIRPGGLGEQGLYHDGTRHLSCLILDLDGQPPFYLGSTIRDENDQLSVALTNPDRLRDGRIEAPLGTLHLAVRTFLREKACHWQLRIRNHGPAPVDASILLRFRADFADIFEVRGMRREARGRDLPPEVSADRVVLGYVGLDGRTRRTLLRFAPNPDRLTEDRARFERSVGPHEEVAIELAIACRGEGEDAEPPWFAEARATVEAASERLKAGSCRVRASDGRFDAWIRRAESDVHMMTSDLPTGPYPYAGVPWFNTPFGRDGIITALQCLWLRPDLARGVLGYLAATQAVDEDPGQDAEPGKILHETRNGEMATLGEMPFGRYYGSVDATPLFVLLAGAYYERTADRAFAAAIQPNVEAALSWIDRYGDRDGDGFVEYERRTADGLIHQGWKDSDDAVSHADGTPAIGPIALCEVQAYVYAALRAGAVLARALGTPDRAAELDIRADRLRERFEAAFWCDDLGTYALALDGDKRPCRIRSSNAGHCLFGGIASPEQAARLARGLTSPDSFSGWGVRTLAVTEARYNPMSYHNGTVWPHDNSLIAYGAARYGLQEIAVQVMEGIFAAGTYFDLNRMPELFCGFDRIQGEGPIPYPVACAPQAWAAGSVFLLLQACLGLGVSGVERQVWFHRPQLPSFLPEVRITDLSVAGSTVDLLLVRHGDDVGVNVLRRTGDVSVVVAK</sequence>
<accession>A0A1U7CJ76</accession>
<organism evidence="4 5">
    <name type="scientific">Paludisphaera borealis</name>
    <dbReference type="NCBI Taxonomy" id="1387353"/>
    <lineage>
        <taxon>Bacteria</taxon>
        <taxon>Pseudomonadati</taxon>
        <taxon>Planctomycetota</taxon>
        <taxon>Planctomycetia</taxon>
        <taxon>Isosphaerales</taxon>
        <taxon>Isosphaeraceae</taxon>
        <taxon>Paludisphaera</taxon>
    </lineage>
</organism>
<dbReference type="InterPro" id="IPR008928">
    <property type="entry name" value="6-hairpin_glycosidase_sf"/>
</dbReference>
<dbReference type="STRING" id="1387353.BSF38_00369"/>
<evidence type="ECO:0000259" key="3">
    <source>
        <dbReference type="Pfam" id="PF22422"/>
    </source>
</evidence>
<proteinExistence type="predicted"/>
<evidence type="ECO:0008006" key="6">
    <source>
        <dbReference type="Google" id="ProtNLM"/>
    </source>
</evidence>
<dbReference type="Gene3D" id="1.50.10.10">
    <property type="match status" value="1"/>
</dbReference>
<feature type="domain" description="Putative glycogen debranching enzyme N-terminal" evidence="2">
    <location>
        <begin position="35"/>
        <end position="228"/>
    </location>
</feature>
<protein>
    <recommendedName>
        <fullName evidence="6">Amylo-alpha-1,6-glucosidase</fullName>
    </recommendedName>
</protein>
<evidence type="ECO:0000313" key="4">
    <source>
        <dbReference type="EMBL" id="APW58956.1"/>
    </source>
</evidence>
<dbReference type="EMBL" id="CP019082">
    <property type="protein sequence ID" value="APW58956.1"/>
    <property type="molecule type" value="Genomic_DNA"/>
</dbReference>
<evidence type="ECO:0000256" key="1">
    <source>
        <dbReference type="SAM" id="MobiDB-lite"/>
    </source>
</evidence>
<name>A0A1U7CJ76_9BACT</name>
<dbReference type="InterPro" id="IPR054491">
    <property type="entry name" value="MGH1-like_GH"/>
</dbReference>
<dbReference type="Pfam" id="PF22422">
    <property type="entry name" value="MGH1-like_GH"/>
    <property type="match status" value="1"/>
</dbReference>
<dbReference type="OrthoDB" id="9759959at2"/>
<dbReference type="InterPro" id="IPR032856">
    <property type="entry name" value="GDE_N_bis"/>
</dbReference>
<gene>
    <name evidence="4" type="ORF">BSF38_00369</name>
</gene>
<evidence type="ECO:0000259" key="2">
    <source>
        <dbReference type="Pfam" id="PF14742"/>
    </source>
</evidence>
<dbReference type="AlphaFoldDB" id="A0A1U7CJ76"/>
<reference evidence="5" key="1">
    <citation type="submission" date="2016-12" db="EMBL/GenBank/DDBJ databases">
        <title>Comparative genomics of four Isosphaeraceae planctomycetes: a common pool of plasmids and glycoside hydrolase genes.</title>
        <authorList>
            <person name="Ivanova A."/>
        </authorList>
    </citation>
    <scope>NUCLEOTIDE SEQUENCE [LARGE SCALE GENOMIC DNA]</scope>
    <source>
        <strain evidence="5">PX4</strain>
    </source>
</reference>